<keyword evidence="1" id="KW-1133">Transmembrane helix</keyword>
<accession>A0A927QXZ5</accession>
<protein>
    <submittedName>
        <fullName evidence="2">Uncharacterized protein</fullName>
    </submittedName>
</protein>
<organism evidence="2 3">
    <name type="scientific">Plantactinospora soyae</name>
    <dbReference type="NCBI Taxonomy" id="1544732"/>
    <lineage>
        <taxon>Bacteria</taxon>
        <taxon>Bacillati</taxon>
        <taxon>Actinomycetota</taxon>
        <taxon>Actinomycetes</taxon>
        <taxon>Micromonosporales</taxon>
        <taxon>Micromonosporaceae</taxon>
        <taxon>Plantactinospora</taxon>
    </lineage>
</organism>
<evidence type="ECO:0000256" key="1">
    <source>
        <dbReference type="SAM" id="Phobius"/>
    </source>
</evidence>
<sequence length="191" mass="20135">MDESEEPRRSRRGLWLTALVVVVVAGVGLYFYSRGGETTGYSCAVVFSAGDEAGRQRALELCHRKQRDMARRAPISSRGPVGYEGTAELMSEAVSRGVWCPTPGDPSCHQSRPTRAATATDVAAAERALTQAGLADSVVRVAQPDDPAPDGALVYALRMGDGCVVGYLELGRGDGDHLVGGLLPNGQCLTS</sequence>
<keyword evidence="1" id="KW-0472">Membrane</keyword>
<gene>
    <name evidence="2" type="ORF">H4W31_004278</name>
</gene>
<reference evidence="2" key="1">
    <citation type="submission" date="2020-10" db="EMBL/GenBank/DDBJ databases">
        <title>Sequencing the genomes of 1000 actinobacteria strains.</title>
        <authorList>
            <person name="Klenk H.-P."/>
        </authorList>
    </citation>
    <scope>NUCLEOTIDE SEQUENCE</scope>
    <source>
        <strain evidence="2">DSM 46832</strain>
    </source>
</reference>
<dbReference type="AlphaFoldDB" id="A0A927QXZ5"/>
<keyword evidence="3" id="KW-1185">Reference proteome</keyword>
<evidence type="ECO:0000313" key="3">
    <source>
        <dbReference type="Proteomes" id="UP000649753"/>
    </source>
</evidence>
<feature type="transmembrane region" description="Helical" evidence="1">
    <location>
        <begin position="12"/>
        <end position="32"/>
    </location>
</feature>
<comment type="caution">
    <text evidence="2">The sequence shown here is derived from an EMBL/GenBank/DDBJ whole genome shotgun (WGS) entry which is preliminary data.</text>
</comment>
<dbReference type="EMBL" id="JADBEB010000001">
    <property type="protein sequence ID" value="MBE1488640.1"/>
    <property type="molecule type" value="Genomic_DNA"/>
</dbReference>
<proteinExistence type="predicted"/>
<dbReference type="RefSeq" id="WP_192768256.1">
    <property type="nucleotide sequence ID" value="NZ_JADBEB010000001.1"/>
</dbReference>
<name>A0A927QXZ5_9ACTN</name>
<evidence type="ECO:0000313" key="2">
    <source>
        <dbReference type="EMBL" id="MBE1488640.1"/>
    </source>
</evidence>
<dbReference type="Proteomes" id="UP000649753">
    <property type="component" value="Unassembled WGS sequence"/>
</dbReference>
<keyword evidence="1" id="KW-0812">Transmembrane</keyword>